<reference evidence="5" key="2">
    <citation type="submission" date="2022-05" db="EMBL/GenBank/DDBJ databases">
        <authorList>
            <person name="Segura Leon O.L."/>
            <person name="Torres Huerta B."/>
            <person name="Meza Hernandez S.J."/>
        </authorList>
    </citation>
    <scope>NUCLEOTIDE SEQUENCE</scope>
</reference>
<comment type="similarity">
    <text evidence="2">Belongs to the PBP/GOBP family.</text>
</comment>
<accession>A0A9E8IIG9</accession>
<keyword evidence="3" id="KW-0964">Secreted</keyword>
<evidence type="ECO:0000256" key="4">
    <source>
        <dbReference type="ARBA" id="ARBA00022729"/>
    </source>
</evidence>
<dbReference type="Pfam" id="PF01395">
    <property type="entry name" value="PBP_GOBP"/>
    <property type="match status" value="1"/>
</dbReference>
<dbReference type="GO" id="GO:0005615">
    <property type="term" value="C:extracellular space"/>
    <property type="evidence" value="ECO:0007669"/>
    <property type="project" value="TreeGrafter"/>
</dbReference>
<dbReference type="SMART" id="SM00708">
    <property type="entry name" value="PhBP"/>
    <property type="match status" value="1"/>
</dbReference>
<dbReference type="AlphaFoldDB" id="A0A9E8IIG9"/>
<name>A0A9E8IIG9_9MUSC</name>
<evidence type="ECO:0000256" key="3">
    <source>
        <dbReference type="ARBA" id="ARBA00022525"/>
    </source>
</evidence>
<reference evidence="5" key="1">
    <citation type="journal article" date="2022" name="Int. J. Mol. Sci.">
        <title>Identification of Candidate Chemosensory Gene Families by Head Transcriptomes Analysis in the Mexican Fruit Fly, Anastrepha ludens Loew (Diptera: Tephritidae).</title>
        <authorList>
            <person name="Segura-Leon O.L."/>
            <person name="Torres-Huerta B."/>
            <person name="Estrada-Perez A.R."/>
            <person name="Cibrian-Tovar J."/>
            <person name="Hernandez-Hernandez F.C."/>
            <person name="Cruz-Jaramillo J.L."/>
            <person name="Meza-Hernandez J.S."/>
            <person name="Sanchez-Galicia F."/>
        </authorList>
    </citation>
    <scope>NUCLEOTIDE SEQUENCE</scope>
</reference>
<dbReference type="InterPro" id="IPR036728">
    <property type="entry name" value="PBP_GOBP_sf"/>
</dbReference>
<protein>
    <submittedName>
        <fullName evidence="5">Odorant binding protein 99c</fullName>
    </submittedName>
</protein>
<dbReference type="PANTHER" id="PTHR11857:SF43">
    <property type="entry name" value="GEO07291P1-RELATED"/>
    <property type="match status" value="1"/>
</dbReference>
<evidence type="ECO:0000256" key="1">
    <source>
        <dbReference type="ARBA" id="ARBA00004613"/>
    </source>
</evidence>
<proteinExistence type="evidence at transcript level"/>
<dbReference type="Gene3D" id="1.10.238.20">
    <property type="entry name" value="Pheromone/general odorant binding protein domain"/>
    <property type="match status" value="1"/>
</dbReference>
<sequence length="190" mass="21769">MHKPLTNSAECINMRQPRLNNSVLLRVKTSNKSQQHTKIKMKYFIIAILAIVALAHAEDEWKVKTAADIKVIRQECIKEFPLSEEDIQKMKNFEYPDEEPVRKYLLCTAKKLGIFCAHEGYHADRVAKQFKMDLDEAEVLAIAQGCADKNEQGSSADVWAYRGHKCLMASKVGEKVKAFIKKRMEEAQKQ</sequence>
<keyword evidence="4" id="KW-0732">Signal</keyword>
<dbReference type="InterPro" id="IPR006170">
    <property type="entry name" value="PBP/GOBP"/>
</dbReference>
<evidence type="ECO:0000256" key="2">
    <source>
        <dbReference type="ARBA" id="ARBA00008098"/>
    </source>
</evidence>
<comment type="subcellular location">
    <subcellularLocation>
        <location evidence="1">Secreted</location>
    </subcellularLocation>
</comment>
<dbReference type="SUPFAM" id="SSF47565">
    <property type="entry name" value="Insect pheromone/odorant-binding proteins"/>
    <property type="match status" value="1"/>
</dbReference>
<dbReference type="CDD" id="cd23992">
    <property type="entry name" value="PBP_GOBP"/>
    <property type="match status" value="1"/>
</dbReference>
<dbReference type="EMBL" id="ON419959">
    <property type="protein sequence ID" value="UZH23340.1"/>
    <property type="molecule type" value="mRNA"/>
</dbReference>
<dbReference type="GO" id="GO:0005549">
    <property type="term" value="F:odorant binding"/>
    <property type="evidence" value="ECO:0007669"/>
    <property type="project" value="InterPro"/>
</dbReference>
<organism evidence="5">
    <name type="scientific">Anastrepha ludens</name>
    <name type="common">Mexican fruit fly</name>
    <dbReference type="NCBI Taxonomy" id="28586"/>
    <lineage>
        <taxon>Eukaryota</taxon>
        <taxon>Metazoa</taxon>
        <taxon>Ecdysozoa</taxon>
        <taxon>Arthropoda</taxon>
        <taxon>Hexapoda</taxon>
        <taxon>Insecta</taxon>
        <taxon>Pterygota</taxon>
        <taxon>Neoptera</taxon>
        <taxon>Endopterygota</taxon>
        <taxon>Diptera</taxon>
        <taxon>Brachycera</taxon>
        <taxon>Muscomorpha</taxon>
        <taxon>Tephritoidea</taxon>
        <taxon>Tephritidae</taxon>
        <taxon>Anastrepha</taxon>
    </lineage>
</organism>
<evidence type="ECO:0000313" key="5">
    <source>
        <dbReference type="EMBL" id="UZH23340.1"/>
    </source>
</evidence>
<dbReference type="PANTHER" id="PTHR11857">
    <property type="entry name" value="ODORANT BINDING PROTEIN-RELATED"/>
    <property type="match status" value="1"/>
</dbReference>
<gene>
    <name evidence="5" type="primary">OBP99c</name>
</gene>
<dbReference type="GO" id="GO:0007608">
    <property type="term" value="P:sensory perception of smell"/>
    <property type="evidence" value="ECO:0007669"/>
    <property type="project" value="TreeGrafter"/>
</dbReference>